<evidence type="ECO:0000256" key="7">
    <source>
        <dbReference type="SAM" id="Phobius"/>
    </source>
</evidence>
<evidence type="ECO:0000256" key="6">
    <source>
        <dbReference type="SAM" id="MobiDB-lite"/>
    </source>
</evidence>
<evidence type="ECO:0000256" key="8">
    <source>
        <dbReference type="SAM" id="SignalP"/>
    </source>
</evidence>
<dbReference type="PANTHER" id="PTHR36108:SF13">
    <property type="entry name" value="COLOSSIN-B-RELATED"/>
    <property type="match status" value="1"/>
</dbReference>
<dbReference type="SUPFAM" id="SSF49478">
    <property type="entry name" value="Cna protein B-type domain"/>
    <property type="match status" value="1"/>
</dbReference>
<evidence type="ECO:0000256" key="3">
    <source>
        <dbReference type="ARBA" id="ARBA00022525"/>
    </source>
</evidence>
<evidence type="ECO:0000313" key="10">
    <source>
        <dbReference type="EMBL" id="GGU55492.1"/>
    </source>
</evidence>
<evidence type="ECO:0000256" key="1">
    <source>
        <dbReference type="ARBA" id="ARBA00007257"/>
    </source>
</evidence>
<organism evidence="10 11">
    <name type="scientific">Streptomyces albospinus</name>
    <dbReference type="NCBI Taxonomy" id="285515"/>
    <lineage>
        <taxon>Bacteria</taxon>
        <taxon>Bacillati</taxon>
        <taxon>Actinomycetota</taxon>
        <taxon>Actinomycetes</taxon>
        <taxon>Kitasatosporales</taxon>
        <taxon>Streptomycetaceae</taxon>
        <taxon>Streptomyces</taxon>
    </lineage>
</organism>
<keyword evidence="2" id="KW-0134">Cell wall</keyword>
<keyword evidence="5" id="KW-0572">Peptidoglycan-anchor</keyword>
<feature type="signal peptide" evidence="8">
    <location>
        <begin position="1"/>
        <end position="28"/>
    </location>
</feature>
<dbReference type="Pfam" id="PF17802">
    <property type="entry name" value="SpaA"/>
    <property type="match status" value="2"/>
</dbReference>
<dbReference type="PANTHER" id="PTHR36108">
    <property type="entry name" value="COLOSSIN-B-RELATED"/>
    <property type="match status" value="1"/>
</dbReference>
<gene>
    <name evidence="10" type="ORF">GCM10010211_20290</name>
</gene>
<dbReference type="PROSITE" id="PS50847">
    <property type="entry name" value="GRAM_POS_ANCHORING"/>
    <property type="match status" value="1"/>
</dbReference>
<sequence length="336" mass="34089">MRTRSSRYLPVAALTVAAVTGTLASAPAAVAHAPEPTPTSPVLRNMTETGGVQILKKDTGGDLLAGASFSLLDSTGKEVANGKTDAEGTLVFKGLEAGVYRLKETSSGTQIHDVVPDQDVIVTPGNGTPLTVIDPFKPAEVTVKKTDKATGQPLAGAVINITPATGGDPVTLTTGKDGIAKAKLPVSSRNGTKYTATETKAPEGYQLDAKPKDFTAKPGAPETVTVADTKKEEPTPTPTIPPTKPPTTPPVTPTQKPTPDTKPSASTPASATPTPDETASSTTAPTPEGSLAHTGADATPWLLGGAGLLLAAGGGALLVTRRRRTDDADHDGSAES</sequence>
<protein>
    <recommendedName>
        <fullName evidence="9">Gram-positive cocci surface proteins LPxTG domain-containing protein</fullName>
    </recommendedName>
</protein>
<dbReference type="Proteomes" id="UP000654471">
    <property type="component" value="Unassembled WGS sequence"/>
</dbReference>
<keyword evidence="7" id="KW-1133">Transmembrane helix</keyword>
<name>A0ABQ2UX98_9ACTN</name>
<feature type="transmembrane region" description="Helical" evidence="7">
    <location>
        <begin position="301"/>
        <end position="320"/>
    </location>
</feature>
<comment type="caution">
    <text evidence="10">The sequence shown here is derived from an EMBL/GenBank/DDBJ whole genome shotgun (WGS) entry which is preliminary data.</text>
</comment>
<keyword evidence="7" id="KW-0812">Transmembrane</keyword>
<dbReference type="Pfam" id="PF00746">
    <property type="entry name" value="Gram_pos_anchor"/>
    <property type="match status" value="1"/>
</dbReference>
<dbReference type="NCBIfam" id="NF041528">
    <property type="entry name" value="strep_LAETG"/>
    <property type="match status" value="1"/>
</dbReference>
<evidence type="ECO:0000256" key="4">
    <source>
        <dbReference type="ARBA" id="ARBA00022729"/>
    </source>
</evidence>
<accession>A0ABQ2UX98</accession>
<feature type="region of interest" description="Disordered" evidence="6">
    <location>
        <begin position="189"/>
        <end position="300"/>
    </location>
</feature>
<keyword evidence="11" id="KW-1185">Reference proteome</keyword>
<dbReference type="NCBIfam" id="TIGR01167">
    <property type="entry name" value="LPXTG_anchor"/>
    <property type="match status" value="1"/>
</dbReference>
<dbReference type="InterPro" id="IPR013783">
    <property type="entry name" value="Ig-like_fold"/>
</dbReference>
<feature type="compositionally biased region" description="Pro residues" evidence="6">
    <location>
        <begin position="235"/>
        <end position="252"/>
    </location>
</feature>
<keyword evidence="4 8" id="KW-0732">Signal</keyword>
<dbReference type="InterPro" id="IPR019931">
    <property type="entry name" value="LPXTG_anchor"/>
</dbReference>
<dbReference type="EMBL" id="BMRP01000005">
    <property type="protein sequence ID" value="GGU55492.1"/>
    <property type="molecule type" value="Genomic_DNA"/>
</dbReference>
<evidence type="ECO:0000259" key="9">
    <source>
        <dbReference type="PROSITE" id="PS50847"/>
    </source>
</evidence>
<feature type="compositionally biased region" description="Polar residues" evidence="6">
    <location>
        <begin position="189"/>
        <end position="198"/>
    </location>
</feature>
<comment type="similarity">
    <text evidence="1">Belongs to the serine-aspartate repeat-containing protein (SDr) family.</text>
</comment>
<dbReference type="Gene3D" id="2.60.40.10">
    <property type="entry name" value="Immunoglobulins"/>
    <property type="match status" value="2"/>
</dbReference>
<keyword evidence="3" id="KW-0964">Secreted</keyword>
<feature type="compositionally biased region" description="Low complexity" evidence="6">
    <location>
        <begin position="253"/>
        <end position="288"/>
    </location>
</feature>
<feature type="domain" description="Gram-positive cocci surface proteins LPxTG" evidence="9">
    <location>
        <begin position="291"/>
        <end position="330"/>
    </location>
</feature>
<evidence type="ECO:0000256" key="5">
    <source>
        <dbReference type="ARBA" id="ARBA00023088"/>
    </source>
</evidence>
<evidence type="ECO:0000256" key="2">
    <source>
        <dbReference type="ARBA" id="ARBA00022512"/>
    </source>
</evidence>
<keyword evidence="7" id="KW-0472">Membrane</keyword>
<feature type="chain" id="PRO_5045632568" description="Gram-positive cocci surface proteins LPxTG domain-containing protein" evidence="8">
    <location>
        <begin position="29"/>
        <end position="336"/>
    </location>
</feature>
<dbReference type="InterPro" id="IPR041033">
    <property type="entry name" value="SpaA_PFL_dom_1"/>
</dbReference>
<reference evidence="11" key="1">
    <citation type="journal article" date="2019" name="Int. J. Syst. Evol. Microbiol.">
        <title>The Global Catalogue of Microorganisms (GCM) 10K type strain sequencing project: providing services to taxonomists for standard genome sequencing and annotation.</title>
        <authorList>
            <consortium name="The Broad Institute Genomics Platform"/>
            <consortium name="The Broad Institute Genome Sequencing Center for Infectious Disease"/>
            <person name="Wu L."/>
            <person name="Ma J."/>
        </authorList>
    </citation>
    <scope>NUCLEOTIDE SEQUENCE [LARGE SCALE GENOMIC DNA]</scope>
    <source>
        <strain evidence="11">JCM 3399</strain>
    </source>
</reference>
<proteinExistence type="inferred from homology"/>
<evidence type="ECO:0000313" key="11">
    <source>
        <dbReference type="Proteomes" id="UP000654471"/>
    </source>
</evidence>